<reference evidence="6" key="2">
    <citation type="submission" date="2025-09" db="UniProtKB">
        <authorList>
            <consortium name="Ensembl"/>
        </authorList>
    </citation>
    <scope>IDENTIFICATION</scope>
</reference>
<comment type="pathway">
    <text evidence="1">Protein modification; protein ubiquitination.</text>
</comment>
<dbReference type="SUPFAM" id="SSF54695">
    <property type="entry name" value="POZ domain"/>
    <property type="match status" value="1"/>
</dbReference>
<dbReference type="GO" id="GO:0007224">
    <property type="term" value="P:smoothened signaling pathway"/>
    <property type="evidence" value="ECO:0007669"/>
    <property type="project" value="Ensembl"/>
</dbReference>
<dbReference type="Pfam" id="PF02214">
    <property type="entry name" value="BTB_2"/>
    <property type="match status" value="1"/>
</dbReference>
<name>A0A8C5NYY4_JACJA</name>
<dbReference type="Gene3D" id="3.30.710.10">
    <property type="entry name" value="Potassium Channel Kv1.1, Chain A"/>
    <property type="match status" value="1"/>
</dbReference>
<proteinExistence type="predicted"/>
<evidence type="ECO:0000256" key="2">
    <source>
        <dbReference type="ARBA" id="ARBA00022604"/>
    </source>
</evidence>
<dbReference type="GO" id="GO:0051260">
    <property type="term" value="P:protein homooligomerization"/>
    <property type="evidence" value="ECO:0007669"/>
    <property type="project" value="InterPro"/>
</dbReference>
<keyword evidence="2" id="KW-0341">Growth regulation</keyword>
<evidence type="ECO:0000259" key="4">
    <source>
        <dbReference type="Pfam" id="PF02214"/>
    </source>
</evidence>
<dbReference type="Proteomes" id="UP000694385">
    <property type="component" value="Unassembled WGS sequence"/>
</dbReference>
<dbReference type="GO" id="GO:0005737">
    <property type="term" value="C:cytoplasm"/>
    <property type="evidence" value="ECO:0007669"/>
    <property type="project" value="Ensembl"/>
</dbReference>
<protein>
    <submittedName>
        <fullName evidence="6">Potassium channel tetramerisation domain containing 11</fullName>
    </submittedName>
</protein>
<evidence type="ECO:0000313" key="6">
    <source>
        <dbReference type="Ensembl" id="ENSJJAP00000009907.1"/>
    </source>
</evidence>
<dbReference type="GO" id="GO:0045879">
    <property type="term" value="P:negative regulation of smoothened signaling pathway"/>
    <property type="evidence" value="ECO:0007669"/>
    <property type="project" value="Ensembl"/>
</dbReference>
<dbReference type="GO" id="GO:0045666">
    <property type="term" value="P:positive regulation of neuron differentiation"/>
    <property type="evidence" value="ECO:0007669"/>
    <property type="project" value="Ensembl"/>
</dbReference>
<organism evidence="6 7">
    <name type="scientific">Jaculus jaculus</name>
    <name type="common">Lesser Egyptian jerboa</name>
    <dbReference type="NCBI Taxonomy" id="51337"/>
    <lineage>
        <taxon>Eukaryota</taxon>
        <taxon>Metazoa</taxon>
        <taxon>Chordata</taxon>
        <taxon>Craniata</taxon>
        <taxon>Vertebrata</taxon>
        <taxon>Euteleostomi</taxon>
        <taxon>Mammalia</taxon>
        <taxon>Eutheria</taxon>
        <taxon>Euarchontoglires</taxon>
        <taxon>Glires</taxon>
        <taxon>Rodentia</taxon>
        <taxon>Myomorpha</taxon>
        <taxon>Dipodoidea</taxon>
        <taxon>Dipodidae</taxon>
        <taxon>Dipodinae</taxon>
        <taxon>Jaculus</taxon>
    </lineage>
</organism>
<evidence type="ECO:0000256" key="1">
    <source>
        <dbReference type="ARBA" id="ARBA00004906"/>
    </source>
</evidence>
<reference evidence="6" key="1">
    <citation type="submission" date="2025-08" db="UniProtKB">
        <authorList>
            <consortium name="Ensembl"/>
        </authorList>
    </citation>
    <scope>IDENTIFICATION</scope>
</reference>
<keyword evidence="3" id="KW-0833">Ubl conjugation pathway</keyword>
<accession>A0A8C5NYY4</accession>
<dbReference type="OMA" id="FRLEWAP"/>
<dbReference type="OrthoDB" id="2414723at2759"/>
<dbReference type="AlphaFoldDB" id="A0A8C5NYY4"/>
<dbReference type="GeneTree" id="ENSGT00940000162799"/>
<dbReference type="Pfam" id="PF19329">
    <property type="entry name" value="KCTD11_21_C"/>
    <property type="match status" value="1"/>
</dbReference>
<dbReference type="InterPro" id="IPR045763">
    <property type="entry name" value="KCTD11/21_C"/>
</dbReference>
<gene>
    <name evidence="6" type="primary">Kctd11</name>
</gene>
<dbReference type="CTD" id="147040"/>
<dbReference type="GO" id="GO:0030182">
    <property type="term" value="P:neuron differentiation"/>
    <property type="evidence" value="ECO:0007669"/>
    <property type="project" value="Ensembl"/>
</dbReference>
<feature type="domain" description="Potassium channel tetramerisation-type BTB" evidence="4">
    <location>
        <begin position="15"/>
        <end position="69"/>
    </location>
</feature>
<dbReference type="GO" id="GO:0007405">
    <property type="term" value="P:neuroblast proliferation"/>
    <property type="evidence" value="ECO:0007669"/>
    <property type="project" value="Ensembl"/>
</dbReference>
<dbReference type="InterPro" id="IPR011333">
    <property type="entry name" value="SKP1/BTB/POZ_sf"/>
</dbReference>
<dbReference type="PANTHER" id="PTHR14499">
    <property type="entry name" value="POTASSIUM CHANNEL TETRAMERIZATION DOMAIN-CONTAINING"/>
    <property type="match status" value="1"/>
</dbReference>
<dbReference type="GO" id="GO:0007406">
    <property type="term" value="P:negative regulation of neuroblast proliferation"/>
    <property type="evidence" value="ECO:0007669"/>
    <property type="project" value="Ensembl"/>
</dbReference>
<feature type="domain" description="BTB/POZ" evidence="5">
    <location>
        <begin position="88"/>
        <end position="231"/>
    </location>
</feature>
<dbReference type="GeneID" id="101616679"/>
<evidence type="ECO:0000259" key="5">
    <source>
        <dbReference type="Pfam" id="PF19329"/>
    </source>
</evidence>
<dbReference type="InterPro" id="IPR003131">
    <property type="entry name" value="T1-type_BTB"/>
</dbReference>
<keyword evidence="7" id="KW-1185">Reference proteome</keyword>
<dbReference type="GO" id="GO:0014016">
    <property type="term" value="P:neuroblast differentiation"/>
    <property type="evidence" value="ECO:0007669"/>
    <property type="project" value="Ensembl"/>
</dbReference>
<evidence type="ECO:0000256" key="3">
    <source>
        <dbReference type="ARBA" id="ARBA00022786"/>
    </source>
</evidence>
<dbReference type="PANTHER" id="PTHR14499:SF7">
    <property type="entry name" value="BTB_POZ DOMAIN-CONTAINING PROTEIN KCTD11"/>
    <property type="match status" value="1"/>
</dbReference>
<sequence length="232" mass="26327">MLGAMFRADTPMSANPTAQRGGYYFIDRDGKAFRHILNFLRLGRLDLPRGYGETSLLRAEADFYQIQPLLDALRELETSQVTPAPTAALLHADVDVSPRLVHFSARRGPHHYELSSVQVHTFLANLFCTDPECLSALRARFGVVNGDRAEGGPHFRLEWAPRPQELPEVEYERLGLQPLWAGGPEERREVAGTPSFLEEVLRVALEHRFRLDSVFPDPEDLLNSRSLRFVRH</sequence>
<dbReference type="UniPathway" id="UPA00143"/>
<dbReference type="RefSeq" id="XP_044987780.1">
    <property type="nucleotide sequence ID" value="XM_045131845.1"/>
</dbReference>
<dbReference type="GO" id="GO:0016567">
    <property type="term" value="P:protein ubiquitination"/>
    <property type="evidence" value="ECO:0007669"/>
    <property type="project" value="UniProtKB-UniPathway"/>
</dbReference>
<dbReference type="Ensembl" id="ENSJJAT00000016359.1">
    <property type="protein sequence ID" value="ENSJJAP00000009907.1"/>
    <property type="gene ID" value="ENSJJAG00000013654.1"/>
</dbReference>
<evidence type="ECO:0000313" key="7">
    <source>
        <dbReference type="Proteomes" id="UP000694385"/>
    </source>
</evidence>
<dbReference type="GO" id="GO:0042802">
    <property type="term" value="F:identical protein binding"/>
    <property type="evidence" value="ECO:0007669"/>
    <property type="project" value="Ensembl"/>
</dbReference>